<proteinExistence type="predicted"/>
<dbReference type="SUPFAM" id="SSF56059">
    <property type="entry name" value="Glutathione synthetase ATP-binding domain-like"/>
    <property type="match status" value="1"/>
</dbReference>
<sequence>MSFSTGTDRSEPDRGPTLYVANFDFDDRLAKPAMTSLPMNLRTINARLAPMLQGLCGPDDAVALPGDWVKDAGRFERVEPWGVEPHVLAWLRTAGAGEASLSLLPDPAIVRIVNSRQWQWETEQALDLTSGEVSFCDSSEAVWNAVDSFADRTRGWVLKADHGGSGRGLRFGAGSPPEAVVRWADGCVGRGLGMTVEPRDDRAREYSAHLSVTDRGVTFEGICFLHSTPTGRFRSVEPLKHLSPALTEAVPVWTAVGEKAWSQGYRGPLGIDAAAAFGVVERPVRDVNARWTMGRLALTLGRKVSNP</sequence>
<accession>A0ABX1VNN8</accession>
<keyword evidence="2" id="KW-1185">Reference proteome</keyword>
<dbReference type="Proteomes" id="UP000609651">
    <property type="component" value="Unassembled WGS sequence"/>
</dbReference>
<dbReference type="RefSeq" id="WP_171189892.1">
    <property type="nucleotide sequence ID" value="NZ_WTPX01000253.1"/>
</dbReference>
<gene>
    <name evidence="1" type="ORF">LzC2_41020</name>
</gene>
<reference evidence="1 2" key="1">
    <citation type="journal article" date="2020" name="Syst. Appl. Microbiol.">
        <title>Alienimonas chondri sp. nov., a novel planctomycete isolated from the biofilm of the red alga Chondrus crispus.</title>
        <authorList>
            <person name="Vitorino I."/>
            <person name="Albuquerque L."/>
            <person name="Wiegand S."/>
            <person name="Kallscheuer N."/>
            <person name="da Costa M.S."/>
            <person name="Lobo-da-Cunha A."/>
            <person name="Jogler C."/>
            <person name="Lage O.M."/>
        </authorList>
    </citation>
    <scope>NUCLEOTIDE SEQUENCE [LARGE SCALE GENOMIC DNA]</scope>
    <source>
        <strain evidence="1 2">LzC2</strain>
    </source>
</reference>
<evidence type="ECO:0008006" key="3">
    <source>
        <dbReference type="Google" id="ProtNLM"/>
    </source>
</evidence>
<protein>
    <recommendedName>
        <fullName evidence="3">ATP-grasp domain-containing protein</fullName>
    </recommendedName>
</protein>
<evidence type="ECO:0000313" key="2">
    <source>
        <dbReference type="Proteomes" id="UP000609651"/>
    </source>
</evidence>
<dbReference type="EMBL" id="WTPX01000253">
    <property type="protein sequence ID" value="NNJ27991.1"/>
    <property type="molecule type" value="Genomic_DNA"/>
</dbReference>
<organism evidence="1 2">
    <name type="scientific">Alienimonas chondri</name>
    <dbReference type="NCBI Taxonomy" id="2681879"/>
    <lineage>
        <taxon>Bacteria</taxon>
        <taxon>Pseudomonadati</taxon>
        <taxon>Planctomycetota</taxon>
        <taxon>Planctomycetia</taxon>
        <taxon>Planctomycetales</taxon>
        <taxon>Planctomycetaceae</taxon>
        <taxon>Alienimonas</taxon>
    </lineage>
</organism>
<evidence type="ECO:0000313" key="1">
    <source>
        <dbReference type="EMBL" id="NNJ27991.1"/>
    </source>
</evidence>
<name>A0ABX1VNN8_9PLAN</name>
<comment type="caution">
    <text evidence="1">The sequence shown here is derived from an EMBL/GenBank/DDBJ whole genome shotgun (WGS) entry which is preliminary data.</text>
</comment>